<evidence type="ECO:0008006" key="3">
    <source>
        <dbReference type="Google" id="ProtNLM"/>
    </source>
</evidence>
<evidence type="ECO:0000313" key="2">
    <source>
        <dbReference type="Proteomes" id="UP001396334"/>
    </source>
</evidence>
<protein>
    <recommendedName>
        <fullName evidence="3">RNase H type-1 domain-containing protein</fullName>
    </recommendedName>
</protein>
<evidence type="ECO:0000313" key="1">
    <source>
        <dbReference type="EMBL" id="KAK8491407.1"/>
    </source>
</evidence>
<comment type="caution">
    <text evidence="1">The sequence shown here is derived from an EMBL/GenBank/DDBJ whole genome shotgun (WGS) entry which is preliminary data.</text>
</comment>
<reference evidence="1 2" key="1">
    <citation type="journal article" date="2024" name="G3 (Bethesda)">
        <title>Genome assembly of Hibiscus sabdariffa L. provides insights into metabolisms of medicinal natural products.</title>
        <authorList>
            <person name="Kim T."/>
        </authorList>
    </citation>
    <scope>NUCLEOTIDE SEQUENCE [LARGE SCALE GENOMIC DNA]</scope>
    <source>
        <strain evidence="1">TK-2024</strain>
        <tissue evidence="1">Old leaves</tissue>
    </source>
</reference>
<proteinExistence type="predicted"/>
<organism evidence="1 2">
    <name type="scientific">Hibiscus sabdariffa</name>
    <name type="common">roselle</name>
    <dbReference type="NCBI Taxonomy" id="183260"/>
    <lineage>
        <taxon>Eukaryota</taxon>
        <taxon>Viridiplantae</taxon>
        <taxon>Streptophyta</taxon>
        <taxon>Embryophyta</taxon>
        <taxon>Tracheophyta</taxon>
        <taxon>Spermatophyta</taxon>
        <taxon>Magnoliopsida</taxon>
        <taxon>eudicotyledons</taxon>
        <taxon>Gunneridae</taxon>
        <taxon>Pentapetalae</taxon>
        <taxon>rosids</taxon>
        <taxon>malvids</taxon>
        <taxon>Malvales</taxon>
        <taxon>Malvaceae</taxon>
        <taxon>Malvoideae</taxon>
        <taxon>Hibiscus</taxon>
    </lineage>
</organism>
<name>A0ABR2AE57_9ROSI</name>
<keyword evidence="2" id="KW-1185">Reference proteome</keyword>
<accession>A0ABR2AE57</accession>
<gene>
    <name evidence="1" type="ORF">V6N11_073733</name>
</gene>
<sequence>MWSCWLFRNEVVFKGIKVDVSQLFDLCIQRLSWWCVAKWPRSGLAINDLINSPSHFADFAVEQVTISKDTWCPPLLGELKFNVDGATLGSFGETGIGGCLRDVDSNCMITFSKSVGVTDCTSA</sequence>
<dbReference type="Proteomes" id="UP001396334">
    <property type="component" value="Unassembled WGS sequence"/>
</dbReference>
<dbReference type="EMBL" id="JBBPBN010000260">
    <property type="protein sequence ID" value="KAK8491407.1"/>
    <property type="molecule type" value="Genomic_DNA"/>
</dbReference>